<gene>
    <name evidence="2" type="ORF">JOF34_000863</name>
</gene>
<evidence type="ECO:0000313" key="3">
    <source>
        <dbReference type="Proteomes" id="UP001519362"/>
    </source>
</evidence>
<keyword evidence="1" id="KW-1133">Transmembrane helix</keyword>
<protein>
    <submittedName>
        <fullName evidence="2">ABC-type transport system involved in multi-copper enzyme maturation permease subunit</fullName>
    </submittedName>
</protein>
<dbReference type="Proteomes" id="UP001519362">
    <property type="component" value="Unassembled WGS sequence"/>
</dbReference>
<dbReference type="RefSeq" id="WP_165136799.1">
    <property type="nucleotide sequence ID" value="NZ_CP049253.1"/>
</dbReference>
<keyword evidence="1" id="KW-0472">Membrane</keyword>
<feature type="transmembrane region" description="Helical" evidence="1">
    <location>
        <begin position="232"/>
        <end position="252"/>
    </location>
</feature>
<feature type="transmembrane region" description="Helical" evidence="1">
    <location>
        <begin position="39"/>
        <end position="59"/>
    </location>
</feature>
<organism evidence="2 3">
    <name type="scientific">Microbacterium amylolyticum</name>
    <dbReference type="NCBI Taxonomy" id="936337"/>
    <lineage>
        <taxon>Bacteria</taxon>
        <taxon>Bacillati</taxon>
        <taxon>Actinomycetota</taxon>
        <taxon>Actinomycetes</taxon>
        <taxon>Micrococcales</taxon>
        <taxon>Microbacteriaceae</taxon>
        <taxon>Microbacterium</taxon>
    </lineage>
</organism>
<name>A0ABS4ZGD0_9MICO</name>
<feature type="transmembrane region" description="Helical" evidence="1">
    <location>
        <begin position="185"/>
        <end position="203"/>
    </location>
</feature>
<comment type="caution">
    <text evidence="2">The sequence shown here is derived from an EMBL/GenBank/DDBJ whole genome shotgun (WGS) entry which is preliminary data.</text>
</comment>
<feature type="transmembrane region" description="Helical" evidence="1">
    <location>
        <begin position="158"/>
        <end position="180"/>
    </location>
</feature>
<evidence type="ECO:0000313" key="2">
    <source>
        <dbReference type="EMBL" id="MBP2436277.1"/>
    </source>
</evidence>
<reference evidence="2 3" key="1">
    <citation type="submission" date="2021-03" db="EMBL/GenBank/DDBJ databases">
        <title>Sequencing the genomes of 1000 actinobacteria strains.</title>
        <authorList>
            <person name="Klenk H.-P."/>
        </authorList>
    </citation>
    <scope>NUCLEOTIDE SEQUENCE [LARGE SCALE GENOMIC DNA]</scope>
    <source>
        <strain evidence="2 3">DSM 24221</strain>
    </source>
</reference>
<dbReference type="EMBL" id="JAGIOL010000001">
    <property type="protein sequence ID" value="MBP2436277.1"/>
    <property type="molecule type" value="Genomic_DNA"/>
</dbReference>
<proteinExistence type="predicted"/>
<accession>A0ABS4ZGD0</accession>
<sequence length="260" mass="28060">MSSQALQQTLPRTARTAPIPFARVILVELRKQTDTRAGFGLLAAITILTGIGVVTQLWILEPPALTWENFAAGASIGWGLLLPLIGILAVTGEWSQRSALTTFSLEPRRARVSMAKLVSSLLLGAAMFLATYAIAAIVNVVGIFAFDGDGSWRLDANLLAVMAATLIIYVSMGVAFGMLFLNTPLAIVSYLVLPNVFTFLMLFDGLREAVQWIDVASALMPMLEGTMVGLDWAHLATAVSLWVVLPFVAGLWRVSRREVA</sequence>
<feature type="transmembrane region" description="Helical" evidence="1">
    <location>
        <begin position="117"/>
        <end position="146"/>
    </location>
</feature>
<evidence type="ECO:0000256" key="1">
    <source>
        <dbReference type="SAM" id="Phobius"/>
    </source>
</evidence>
<keyword evidence="1" id="KW-0812">Transmembrane</keyword>
<keyword evidence="3" id="KW-1185">Reference proteome</keyword>
<feature type="transmembrane region" description="Helical" evidence="1">
    <location>
        <begin position="71"/>
        <end position="90"/>
    </location>
</feature>